<dbReference type="Gramene" id="FCD_00004745-RA">
    <property type="protein sequence ID" value="FCD_00004745-RA:cds"/>
    <property type="gene ID" value="FCD_00004745"/>
</dbReference>
<keyword evidence="2" id="KW-1185">Reference proteome</keyword>
<dbReference type="EMBL" id="BTGU01000003">
    <property type="protein sequence ID" value="GMN31409.1"/>
    <property type="molecule type" value="Genomic_DNA"/>
</dbReference>
<dbReference type="Proteomes" id="UP001187192">
    <property type="component" value="Unassembled WGS sequence"/>
</dbReference>
<proteinExistence type="predicted"/>
<sequence>MLLPTQQHENAASDNVQPCSLLLERSFGCLNFDLPLLLLLCGGGRDLHENTFWVCFAWLGLACSQPGSWISAFKCGLLLLWSNIRTSRLVVF</sequence>
<comment type="caution">
    <text evidence="1">The sequence shown here is derived from an EMBL/GenBank/DDBJ whole genome shotgun (WGS) entry which is preliminary data.</text>
</comment>
<reference evidence="1" key="1">
    <citation type="submission" date="2023-07" db="EMBL/GenBank/DDBJ databases">
        <title>draft genome sequence of fig (Ficus carica).</title>
        <authorList>
            <person name="Takahashi T."/>
            <person name="Nishimura K."/>
        </authorList>
    </citation>
    <scope>NUCLEOTIDE SEQUENCE</scope>
</reference>
<evidence type="ECO:0000313" key="1">
    <source>
        <dbReference type="EMBL" id="GMN31409.1"/>
    </source>
</evidence>
<accession>A0AA87Z764</accession>
<gene>
    <name evidence="1" type="ORF">TIFTF001_003251</name>
</gene>
<dbReference type="AlphaFoldDB" id="A0AA87Z764"/>
<name>A0AA87Z764_FICCA</name>
<organism evidence="1 2">
    <name type="scientific">Ficus carica</name>
    <name type="common">Common fig</name>
    <dbReference type="NCBI Taxonomy" id="3494"/>
    <lineage>
        <taxon>Eukaryota</taxon>
        <taxon>Viridiplantae</taxon>
        <taxon>Streptophyta</taxon>
        <taxon>Embryophyta</taxon>
        <taxon>Tracheophyta</taxon>
        <taxon>Spermatophyta</taxon>
        <taxon>Magnoliopsida</taxon>
        <taxon>eudicotyledons</taxon>
        <taxon>Gunneridae</taxon>
        <taxon>Pentapetalae</taxon>
        <taxon>rosids</taxon>
        <taxon>fabids</taxon>
        <taxon>Rosales</taxon>
        <taxon>Moraceae</taxon>
        <taxon>Ficeae</taxon>
        <taxon>Ficus</taxon>
    </lineage>
</organism>
<evidence type="ECO:0000313" key="2">
    <source>
        <dbReference type="Proteomes" id="UP001187192"/>
    </source>
</evidence>
<protein>
    <submittedName>
        <fullName evidence="1">Uncharacterized protein</fullName>
    </submittedName>
</protein>